<evidence type="ECO:0000313" key="5">
    <source>
        <dbReference type="Proteomes" id="UP000095300"/>
    </source>
</evidence>
<evidence type="ECO:0000313" key="4">
    <source>
        <dbReference type="EnsemblMetazoa" id="SCAU009330-PA"/>
    </source>
</evidence>
<feature type="signal peptide" evidence="3">
    <location>
        <begin position="1"/>
        <end position="16"/>
    </location>
</feature>
<feature type="chain" id="PRO_5009326879" description="Geminin" evidence="3">
    <location>
        <begin position="17"/>
        <end position="219"/>
    </location>
</feature>
<organism evidence="4 5">
    <name type="scientific">Stomoxys calcitrans</name>
    <name type="common">Stable fly</name>
    <name type="synonym">Conops calcitrans</name>
    <dbReference type="NCBI Taxonomy" id="35570"/>
    <lineage>
        <taxon>Eukaryota</taxon>
        <taxon>Metazoa</taxon>
        <taxon>Ecdysozoa</taxon>
        <taxon>Arthropoda</taxon>
        <taxon>Hexapoda</taxon>
        <taxon>Insecta</taxon>
        <taxon>Pterygota</taxon>
        <taxon>Neoptera</taxon>
        <taxon>Endopterygota</taxon>
        <taxon>Diptera</taxon>
        <taxon>Brachycera</taxon>
        <taxon>Muscomorpha</taxon>
        <taxon>Muscoidea</taxon>
        <taxon>Muscidae</taxon>
        <taxon>Stomoxys</taxon>
    </lineage>
</organism>
<protein>
    <recommendedName>
        <fullName evidence="6">Geminin</fullName>
    </recommendedName>
</protein>
<feature type="compositionally biased region" description="Acidic residues" evidence="2">
    <location>
        <begin position="194"/>
        <end position="213"/>
    </location>
</feature>
<dbReference type="SUPFAM" id="SSF111469">
    <property type="entry name" value="Geminin coiled-coil domain"/>
    <property type="match status" value="1"/>
</dbReference>
<accession>A0A1I8PM65</accession>
<dbReference type="VEuPathDB" id="VectorBase:SCAU009330"/>
<sequence length="219" mass="25017">MVVVCIFFFFKIESAAEQQEHLNKQRKTLKVLQGVATDKENLTGRPQLDKLSRLKAASETSTLSASTDHAKRKKIETRAAETQTSPSKEASTSQQKKITAEDLTGEAKPSEHYWERLAEKRREALEQSLDENQRLYERIEGLEDELNTSRKQLEEAHHLVAVLTEMLNEPEGEADTDEKEEEEIEHEEEKQAEESTDDDNSDDNASEEEEEEATPTKKD</sequence>
<keyword evidence="3" id="KW-0732">Signal</keyword>
<dbReference type="Pfam" id="PF07412">
    <property type="entry name" value="Geminin"/>
    <property type="match status" value="1"/>
</dbReference>
<feature type="compositionally biased region" description="Acidic residues" evidence="2">
    <location>
        <begin position="168"/>
        <end position="186"/>
    </location>
</feature>
<dbReference type="InterPro" id="IPR022786">
    <property type="entry name" value="Geminin/Multicilin"/>
</dbReference>
<feature type="region of interest" description="Disordered" evidence="2">
    <location>
        <begin position="43"/>
        <end position="110"/>
    </location>
</feature>
<feature type="compositionally biased region" description="Polar residues" evidence="2">
    <location>
        <begin position="80"/>
        <end position="97"/>
    </location>
</feature>
<dbReference type="Proteomes" id="UP000095300">
    <property type="component" value="Unassembled WGS sequence"/>
</dbReference>
<evidence type="ECO:0000256" key="3">
    <source>
        <dbReference type="SAM" id="SignalP"/>
    </source>
</evidence>
<feature type="compositionally biased region" description="Low complexity" evidence="2">
    <location>
        <begin position="57"/>
        <end position="67"/>
    </location>
</feature>
<evidence type="ECO:0008006" key="6">
    <source>
        <dbReference type="Google" id="ProtNLM"/>
    </source>
</evidence>
<keyword evidence="5" id="KW-1185">Reference proteome</keyword>
<proteinExistence type="predicted"/>
<dbReference type="KEGG" id="scac:106087159"/>
<dbReference type="GO" id="GO:0006275">
    <property type="term" value="P:regulation of DNA replication"/>
    <property type="evidence" value="ECO:0007669"/>
    <property type="project" value="InterPro"/>
</dbReference>
<gene>
    <name evidence="4" type="primary">106087159</name>
</gene>
<reference evidence="4" key="1">
    <citation type="submission" date="2020-05" db="UniProtKB">
        <authorList>
            <consortium name="EnsemblMetazoa"/>
        </authorList>
    </citation>
    <scope>IDENTIFICATION</scope>
    <source>
        <strain evidence="4">USDA</strain>
    </source>
</reference>
<feature type="coiled-coil region" evidence="1">
    <location>
        <begin position="115"/>
        <end position="159"/>
    </location>
</feature>
<dbReference type="AlphaFoldDB" id="A0A1I8PM65"/>
<evidence type="ECO:0000256" key="1">
    <source>
        <dbReference type="SAM" id="Coils"/>
    </source>
</evidence>
<feature type="region of interest" description="Disordered" evidence="2">
    <location>
        <begin position="167"/>
        <end position="219"/>
    </location>
</feature>
<name>A0A1I8PM65_STOCA</name>
<feature type="compositionally biased region" description="Basic and acidic residues" evidence="2">
    <location>
        <begin position="43"/>
        <end position="52"/>
    </location>
</feature>
<dbReference type="Gene3D" id="1.20.5.1180">
    <property type="entry name" value="Geminin coiled-coil domain"/>
    <property type="match status" value="1"/>
</dbReference>
<dbReference type="OrthoDB" id="10043826at2759"/>
<evidence type="ECO:0000256" key="2">
    <source>
        <dbReference type="SAM" id="MobiDB-lite"/>
    </source>
</evidence>
<dbReference type="EnsemblMetazoa" id="SCAU009330-RA">
    <property type="protein sequence ID" value="SCAU009330-PA"/>
    <property type="gene ID" value="SCAU009330"/>
</dbReference>
<keyword evidence="1" id="KW-0175">Coiled coil</keyword>
<dbReference type="STRING" id="35570.A0A1I8PM65"/>